<name>A0ABU4UPT1_9PSEU</name>
<evidence type="ECO:0000259" key="2">
    <source>
        <dbReference type="Pfam" id="PF00582"/>
    </source>
</evidence>
<dbReference type="Proteomes" id="UP001285352">
    <property type="component" value="Unassembled WGS sequence"/>
</dbReference>
<dbReference type="SUPFAM" id="SSF52402">
    <property type="entry name" value="Adenine nucleotide alpha hydrolases-like"/>
    <property type="match status" value="1"/>
</dbReference>
<dbReference type="Pfam" id="PF00582">
    <property type="entry name" value="Usp"/>
    <property type="match status" value="1"/>
</dbReference>
<dbReference type="Gene3D" id="3.40.50.12370">
    <property type="match status" value="1"/>
</dbReference>
<comment type="caution">
    <text evidence="3">The sequence shown here is derived from an EMBL/GenBank/DDBJ whole genome shotgun (WGS) entry which is preliminary data.</text>
</comment>
<dbReference type="PANTHER" id="PTHR46268">
    <property type="entry name" value="STRESS RESPONSE PROTEIN NHAX"/>
    <property type="match status" value="1"/>
</dbReference>
<evidence type="ECO:0000313" key="4">
    <source>
        <dbReference type="Proteomes" id="UP001285352"/>
    </source>
</evidence>
<organism evidence="3 4">
    <name type="scientific">Lentzea sokolovensis</name>
    <dbReference type="NCBI Taxonomy" id="3095429"/>
    <lineage>
        <taxon>Bacteria</taxon>
        <taxon>Bacillati</taxon>
        <taxon>Actinomycetota</taxon>
        <taxon>Actinomycetes</taxon>
        <taxon>Pseudonocardiales</taxon>
        <taxon>Pseudonocardiaceae</taxon>
        <taxon>Lentzea</taxon>
    </lineage>
</organism>
<accession>A0ABU4UPT1</accession>
<proteinExistence type="inferred from homology"/>
<dbReference type="InterPro" id="IPR006016">
    <property type="entry name" value="UspA"/>
</dbReference>
<reference evidence="3 4" key="2">
    <citation type="submission" date="2023-11" db="EMBL/GenBank/DDBJ databases">
        <authorList>
            <person name="Lara A.C."/>
            <person name="Chronakova A."/>
        </authorList>
    </citation>
    <scope>NUCLEOTIDE SEQUENCE [LARGE SCALE GENOMIC DNA]</scope>
    <source>
        <strain evidence="3 4">BCCO 10_0061</strain>
    </source>
</reference>
<dbReference type="CDD" id="cd00293">
    <property type="entry name" value="USP-like"/>
    <property type="match status" value="1"/>
</dbReference>
<reference evidence="3 4" key="1">
    <citation type="submission" date="2023-11" db="EMBL/GenBank/DDBJ databases">
        <title>Lentzea sokolovensis, sp. nov., Lentzea kristufkii, sp. nov., and Lentzea miocenensis, sp. nov., rare actinobacteria from Sokolov Coal Basin, Miocene lacustrine sediment, Czech Republic.</title>
        <authorList>
            <person name="Lara A."/>
            <person name="Kotroba L."/>
            <person name="Nouioui I."/>
            <person name="Neumann-Schaal M."/>
            <person name="Mast Y."/>
            <person name="Chronakova A."/>
        </authorList>
    </citation>
    <scope>NUCLEOTIDE SEQUENCE [LARGE SCALE GENOMIC DNA]</scope>
    <source>
        <strain evidence="3 4">BCCO 10_0061</strain>
    </source>
</reference>
<dbReference type="RefSeq" id="WP_319973756.1">
    <property type="nucleotide sequence ID" value="NZ_JAXAVU010000002.1"/>
</dbReference>
<dbReference type="PANTHER" id="PTHR46268:SF27">
    <property type="entry name" value="UNIVERSAL STRESS PROTEIN RV2623"/>
    <property type="match status" value="1"/>
</dbReference>
<sequence>MEPVVVIEDGTGRDADALKWATTYAQLIDTGLEIHGPHDDFRAQLVVVGYRGHSNSPLGLGDHVLPLLAKARCDTVVVRGTPSAVGAEHRRITVLVSGGTDDDHVLQRAADFARRLGTSMRVLHAAPVPPVGTGTEVNHSDVLSRAAATLGGVPHSAVLVRAQPHEAIAHCIDTDLIVVGSGESHENGSVTRAALHHAPCPVLVVHQPVLEEVHGHDAIPAPRRSVRTEA</sequence>
<gene>
    <name evidence="3" type="ORF">SK854_04845</name>
</gene>
<evidence type="ECO:0000313" key="3">
    <source>
        <dbReference type="EMBL" id="MDX8141429.1"/>
    </source>
</evidence>
<feature type="domain" description="UspA" evidence="2">
    <location>
        <begin position="90"/>
        <end position="206"/>
    </location>
</feature>
<evidence type="ECO:0000256" key="1">
    <source>
        <dbReference type="ARBA" id="ARBA00008791"/>
    </source>
</evidence>
<keyword evidence="4" id="KW-1185">Reference proteome</keyword>
<comment type="similarity">
    <text evidence="1">Belongs to the universal stress protein A family.</text>
</comment>
<protein>
    <submittedName>
        <fullName evidence="3">Universal stress protein</fullName>
    </submittedName>
</protein>
<dbReference type="EMBL" id="JAXAVU010000002">
    <property type="protein sequence ID" value="MDX8141429.1"/>
    <property type="molecule type" value="Genomic_DNA"/>
</dbReference>